<evidence type="ECO:0000313" key="1">
    <source>
        <dbReference type="EMBL" id="MUV14888.1"/>
    </source>
</evidence>
<evidence type="ECO:0000313" key="2">
    <source>
        <dbReference type="Proteomes" id="UP000479692"/>
    </source>
</evidence>
<organism evidence="1 2">
    <name type="scientific">Noviluteimonas gilva</name>
    <dbReference type="NCBI Taxonomy" id="2682097"/>
    <lineage>
        <taxon>Bacteria</taxon>
        <taxon>Pseudomonadati</taxon>
        <taxon>Pseudomonadota</taxon>
        <taxon>Gammaproteobacteria</taxon>
        <taxon>Lysobacterales</taxon>
        <taxon>Lysobacteraceae</taxon>
        <taxon>Noviluteimonas</taxon>
    </lineage>
</organism>
<dbReference type="RefSeq" id="WP_156642340.1">
    <property type="nucleotide sequence ID" value="NZ_WOXT01000003.1"/>
</dbReference>
<dbReference type="InterPro" id="IPR032710">
    <property type="entry name" value="NTF2-like_dom_sf"/>
</dbReference>
<keyword evidence="2" id="KW-1185">Reference proteome</keyword>
<protein>
    <submittedName>
        <fullName evidence="1">DUF4440 domain-containing protein</fullName>
    </submittedName>
</protein>
<dbReference type="EMBL" id="WOXT01000003">
    <property type="protein sequence ID" value="MUV14888.1"/>
    <property type="molecule type" value="Genomic_DNA"/>
</dbReference>
<reference evidence="1 2" key="1">
    <citation type="submission" date="2019-12" db="EMBL/GenBank/DDBJ databases">
        <authorList>
            <person name="Xu J."/>
        </authorList>
    </citation>
    <scope>NUCLEOTIDE SEQUENCE [LARGE SCALE GENOMIC DNA]</scope>
    <source>
        <strain evidence="1 2">HX-5-24</strain>
    </source>
</reference>
<dbReference type="Proteomes" id="UP000479692">
    <property type="component" value="Unassembled WGS sequence"/>
</dbReference>
<gene>
    <name evidence="1" type="ORF">GN331_11805</name>
</gene>
<sequence length="141" mass="15301">MRRFLTLVAILLVLSGCSRTPPEQALRRTIAQMQTAIEERDASTLADGVAQDFIGPDGMDRKAAQRLAAVVFLQNKQVGVTLGPLDIKLQPGGATVRCTAAMTGGDSALLPTSGEIYDVTMQWRQDGDDWELVSAEWEPKL</sequence>
<proteinExistence type="predicted"/>
<dbReference type="PROSITE" id="PS51257">
    <property type="entry name" value="PROKAR_LIPOPROTEIN"/>
    <property type="match status" value="1"/>
</dbReference>
<accession>A0A7C9M288</accession>
<comment type="caution">
    <text evidence="1">The sequence shown here is derived from an EMBL/GenBank/DDBJ whole genome shotgun (WGS) entry which is preliminary data.</text>
</comment>
<dbReference type="SUPFAM" id="SSF54427">
    <property type="entry name" value="NTF2-like"/>
    <property type="match status" value="1"/>
</dbReference>
<dbReference type="Gene3D" id="3.10.450.50">
    <property type="match status" value="1"/>
</dbReference>
<name>A0A7C9M288_9GAMM</name>
<dbReference type="AlphaFoldDB" id="A0A7C9M288"/>